<organism evidence="3 4">
    <name type="scientific">Trinickia dabaoshanensis</name>
    <dbReference type="NCBI Taxonomy" id="564714"/>
    <lineage>
        <taxon>Bacteria</taxon>
        <taxon>Pseudomonadati</taxon>
        <taxon>Pseudomonadota</taxon>
        <taxon>Betaproteobacteria</taxon>
        <taxon>Burkholderiales</taxon>
        <taxon>Burkholderiaceae</taxon>
        <taxon>Trinickia</taxon>
    </lineage>
</organism>
<dbReference type="SUPFAM" id="SSF103515">
    <property type="entry name" value="Autotransporter"/>
    <property type="match status" value="1"/>
</dbReference>
<feature type="non-terminal residue" evidence="3">
    <location>
        <position position="1"/>
    </location>
</feature>
<comment type="caution">
    <text evidence="3">The sequence shown here is derived from an EMBL/GenBank/DDBJ whole genome shotgun (WGS) entry which is preliminary data.</text>
</comment>
<feature type="domain" description="Autotransporter" evidence="2">
    <location>
        <begin position="946"/>
        <end position="1220"/>
    </location>
</feature>
<dbReference type="Pfam" id="PF03797">
    <property type="entry name" value="Autotransporter"/>
    <property type="match status" value="1"/>
</dbReference>
<accession>A0A2N7VAW8</accession>
<dbReference type="Pfam" id="PF12951">
    <property type="entry name" value="PATR"/>
    <property type="match status" value="8"/>
</dbReference>
<dbReference type="PROSITE" id="PS51208">
    <property type="entry name" value="AUTOTRANSPORTER"/>
    <property type="match status" value="1"/>
</dbReference>
<proteinExistence type="predicted"/>
<dbReference type="PANTHER" id="PTHR35037:SF3">
    <property type="entry name" value="C-TERMINAL REGION OF AIDA-LIKE PROTEIN"/>
    <property type="match status" value="1"/>
</dbReference>
<dbReference type="Proteomes" id="UP000235616">
    <property type="component" value="Unassembled WGS sequence"/>
</dbReference>
<dbReference type="InterPro" id="IPR005546">
    <property type="entry name" value="Autotransporte_beta"/>
</dbReference>
<sequence>VGGAGAVTVDSNARLSATTFQVGGGGGGVGTSGGTGGAGGAGTVTIESGATLSATTLLLGGDGGGGGTTTTNSGGTGGTGTVTVTGNSTVNVTGSLVLGGYAGSSGTFGNAGAGGAGIFNLGGGSTLNLTGASFTINGNGTFNLGDATVNDTTAGTITGLSSVVNNGQINFNQTDTSTISANISGTGRVSHNGSGTTILTGNNTYTGGTTIAAGGTLEIGNGGAGASLAGNVMDNGTLAFNHSDNWTFSGTISGSGSVTQSGTGMLTLSGANTYAGTTTIGGGTLKLMGDTASLTGNIANGGALIFGQSANSSYSGVISGSGSVAQSGTGTLTLSSANAYSGTTTIASGALALTGDTSNLTGNITDSSTLIFGQSANSTYSGSISGGGSVTQSGTGTLTLSGANVYTGGTTISSGTLQVGNGGVSGSLSGSVANNGALAFNRSDNVVFSGAISGSGSVAQSGGSLTLSATNTYTGSTRINGGATLALSGTGSVANSSVADSGTLDISSTGGTSIQSLSGSGNVVLGGQTLTLSNANGAFSGVISGTGGLTIGAGTETLTNVNTYTGTTTIGNAATLILSSANNIALGNVVNFGNLQISGSMGGLSGTGSVSVGTAGLVVTGSGSFGGVISGAGGLSLSGSNETLSGTNTYAGVTTIDRGSALLLSGTGSIAESSGVTANGTLDISGTATGATIQNLSGMGSVKLGSRTLTLSNAIGSFSGTFGGSGTLVKQGSGTWILNGNSSSFTGTTEVNAGLLEVGDINTPSALLGGNVSVDAAGTLRGHGTVEGDVSNQGMVMPGGSIGTLTVSGNYTQAGNATLAIEVSPTQASQLKVGGSAALAGTLAITYAPGTYSAKTYTLVSASGISGKFASVTTTGASNLGALTPSLNYDANAVDLALNVASTPADPLVIAPTNTSVYTAVGTSAIFGAQAQGAALLDRLGQISRATAAQPYGWISATGSRTKVGSTNGQPGFHTNRFGFLAGLDKRFGASTAGVAIGYDHTDINEQNTGDSGTTDTLRAALYGTRNVGPVNLAATLGAGLDFLSQKRPFGVATTAEGDHMGQELSTGAQASLPMTFGSVTVTPRAGLRHAYFHANGFGESGAGGQDLNVGTDNVRSLQPYVGVTVDRAFGDALKPVNAELRLGYARELLDANRAINVAAQDGTVFVAPGTNLPRGFLTAGASVTLHPLKNLDVSLSYDTVISTTHASAQQGNVRVGYQF</sequence>
<dbReference type="InterPro" id="IPR013425">
    <property type="entry name" value="Autotrns_rpt"/>
</dbReference>
<dbReference type="PANTHER" id="PTHR35037">
    <property type="entry name" value="C-TERMINAL REGION OF AIDA-LIKE PROTEIN"/>
    <property type="match status" value="1"/>
</dbReference>
<evidence type="ECO:0000259" key="2">
    <source>
        <dbReference type="PROSITE" id="PS51208"/>
    </source>
</evidence>
<dbReference type="GO" id="GO:0019867">
    <property type="term" value="C:outer membrane"/>
    <property type="evidence" value="ECO:0007669"/>
    <property type="project" value="InterPro"/>
</dbReference>
<evidence type="ECO:0000313" key="3">
    <source>
        <dbReference type="EMBL" id="PMS13958.1"/>
    </source>
</evidence>
<dbReference type="InterPro" id="IPR012332">
    <property type="entry name" value="Autotransporter_pectin_lyase_C"/>
</dbReference>
<protein>
    <submittedName>
        <fullName evidence="3">Autotransporter domain-containing protein</fullName>
    </submittedName>
</protein>
<dbReference type="SUPFAM" id="SSF51126">
    <property type="entry name" value="Pectin lyase-like"/>
    <property type="match status" value="1"/>
</dbReference>
<dbReference type="NCBIfam" id="TIGR02601">
    <property type="entry name" value="autotrns_rpt"/>
    <property type="match status" value="6"/>
</dbReference>
<evidence type="ECO:0000256" key="1">
    <source>
        <dbReference type="ARBA" id="ARBA00022729"/>
    </source>
</evidence>
<dbReference type="InterPro" id="IPR036709">
    <property type="entry name" value="Autotransporte_beta_dom_sf"/>
</dbReference>
<dbReference type="InterPro" id="IPR006315">
    <property type="entry name" value="OM_autotransptr_brl_dom"/>
</dbReference>
<reference evidence="3 4" key="1">
    <citation type="submission" date="2018-01" db="EMBL/GenBank/DDBJ databases">
        <title>Whole genome analyses suggest that Burkholderia sensu lato contains two further novel genera in the rhizoxinica-symbiotica group Mycetohabitans gen. nov., and Trinickia gen. nov.: implications for the evolution of diazotrophy and nodulation in the Burkholderiaceae.</title>
        <authorList>
            <person name="Estrada-de los Santos P."/>
            <person name="Palmer M."/>
            <person name="Chavez-Ramirez B."/>
            <person name="Beukes C."/>
            <person name="Steenkamp E.T."/>
            <person name="Hirsch A.M."/>
            <person name="Manyaka P."/>
            <person name="Maluk M."/>
            <person name="Lafos M."/>
            <person name="Crook M."/>
            <person name="Gross E."/>
            <person name="Simon M.F."/>
            <person name="Bueno dos Reis Junior F."/>
            <person name="Poole P.S."/>
            <person name="Venter S.N."/>
            <person name="James E.K."/>
        </authorList>
    </citation>
    <scope>NUCLEOTIDE SEQUENCE [LARGE SCALE GENOMIC DNA]</scope>
    <source>
        <strain evidence="3 4">GIMN1.004</strain>
    </source>
</reference>
<keyword evidence="4" id="KW-1185">Reference proteome</keyword>
<dbReference type="Gene3D" id="2.160.20.20">
    <property type="match status" value="2"/>
</dbReference>
<name>A0A2N7VAW8_9BURK</name>
<dbReference type="NCBIfam" id="TIGR01414">
    <property type="entry name" value="autotrans_barl"/>
    <property type="match status" value="1"/>
</dbReference>
<keyword evidence="1" id="KW-0732">Signal</keyword>
<dbReference type="InterPro" id="IPR011050">
    <property type="entry name" value="Pectin_lyase_fold/virulence"/>
</dbReference>
<gene>
    <name evidence="3" type="ORF">C0Z18_32295</name>
</gene>
<dbReference type="Gene3D" id="2.40.128.130">
    <property type="entry name" value="Autotransporter beta-domain"/>
    <property type="match status" value="1"/>
</dbReference>
<dbReference type="InterPro" id="IPR051551">
    <property type="entry name" value="Autotransporter_adhesion"/>
</dbReference>
<dbReference type="EMBL" id="PNYA01000060">
    <property type="protein sequence ID" value="PMS13958.1"/>
    <property type="molecule type" value="Genomic_DNA"/>
</dbReference>
<dbReference type="AlphaFoldDB" id="A0A2N7VAW8"/>
<evidence type="ECO:0000313" key="4">
    <source>
        <dbReference type="Proteomes" id="UP000235616"/>
    </source>
</evidence>
<dbReference type="SMART" id="SM00869">
    <property type="entry name" value="Autotransporter"/>
    <property type="match status" value="1"/>
</dbReference>